<comment type="caution">
    <text evidence="1">The sequence shown here is derived from an EMBL/GenBank/DDBJ whole genome shotgun (WGS) entry which is preliminary data.</text>
</comment>
<evidence type="ECO:0000313" key="1">
    <source>
        <dbReference type="EMBL" id="CAF4321860.1"/>
    </source>
</evidence>
<evidence type="ECO:0000313" key="2">
    <source>
        <dbReference type="Proteomes" id="UP000663862"/>
    </source>
</evidence>
<dbReference type="AlphaFoldDB" id="A0A820J5E1"/>
<reference evidence="1" key="1">
    <citation type="submission" date="2021-02" db="EMBL/GenBank/DDBJ databases">
        <authorList>
            <person name="Nowell W R."/>
        </authorList>
    </citation>
    <scope>NUCLEOTIDE SEQUENCE</scope>
</reference>
<organism evidence="1 2">
    <name type="scientific">Rotaria socialis</name>
    <dbReference type="NCBI Taxonomy" id="392032"/>
    <lineage>
        <taxon>Eukaryota</taxon>
        <taxon>Metazoa</taxon>
        <taxon>Spiralia</taxon>
        <taxon>Gnathifera</taxon>
        <taxon>Rotifera</taxon>
        <taxon>Eurotatoria</taxon>
        <taxon>Bdelloidea</taxon>
        <taxon>Philodinida</taxon>
        <taxon>Philodinidae</taxon>
        <taxon>Rotaria</taxon>
    </lineage>
</organism>
<protein>
    <submittedName>
        <fullName evidence="1">Uncharacterized protein</fullName>
    </submittedName>
</protein>
<name>A0A820J5E1_9BILA</name>
<dbReference type="EMBL" id="CAJOBQ010000301">
    <property type="protein sequence ID" value="CAF4321860.1"/>
    <property type="molecule type" value="Genomic_DNA"/>
</dbReference>
<proteinExistence type="predicted"/>
<sequence>MKDMCTICNTTAGILKCQGCNLVFCRNDFDLHRAKLDQDLDICADELNTFQSGSGEQYNSLELMLSGKINTWELKSIQKIQQEARQQGWAGHNDVYMNGKCSKNVNGYTSGYSRDDVIELILDCDHHPIRMTNIRSTKSYEINVDLKDCRFPWMLHLNLFHHETRIRINPLNVSRKQ</sequence>
<accession>A0A820J5E1</accession>
<gene>
    <name evidence="1" type="ORF">TSG867_LOCUS7610</name>
</gene>
<dbReference type="Proteomes" id="UP000663862">
    <property type="component" value="Unassembled WGS sequence"/>
</dbReference>